<keyword evidence="1" id="KW-0808">Transferase</keyword>
<evidence type="ECO:0000256" key="1">
    <source>
        <dbReference type="ARBA" id="ARBA00022527"/>
    </source>
</evidence>
<dbReference type="Gene3D" id="3.30.565.10">
    <property type="entry name" value="Histidine kinase-like ATPase, C-terminal domain"/>
    <property type="match status" value="1"/>
</dbReference>
<dbReference type="GO" id="GO:0004674">
    <property type="term" value="F:protein serine/threonine kinase activity"/>
    <property type="evidence" value="ECO:0007669"/>
    <property type="project" value="UniProtKB-KW"/>
</dbReference>
<evidence type="ECO:0000313" key="3">
    <source>
        <dbReference type="EMBL" id="ARF53817.1"/>
    </source>
</evidence>
<accession>A0A1V0TLL2</accession>
<keyword evidence="1" id="KW-0418">Kinase</keyword>
<gene>
    <name evidence="3" type="ORF">B1H19_06155</name>
</gene>
<sequence length="186" mass="19641">MTSHPAATTVPLIPVEPFNRLLAQATGTHPLPTGDGDHDPAEFAACPLTADHHAAGAARRFTWATLSGWQLGPLIDNAVLVVSELLTNALRYGLPTAAARTTTCPRPLCLGLLRRPDLVLCTVCDHSTQVPLLQTPDHLAQTGRGLHIVNCLSQSWGWTTPTAAGKAVWAALSTAELDARSAHQVG</sequence>
<evidence type="ECO:0000313" key="4">
    <source>
        <dbReference type="Proteomes" id="UP000192726"/>
    </source>
</evidence>
<dbReference type="CDD" id="cd16936">
    <property type="entry name" value="HATPase_RsbW-like"/>
    <property type="match status" value="1"/>
</dbReference>
<feature type="domain" description="Histidine kinase/HSP90-like ATPase" evidence="2">
    <location>
        <begin position="50"/>
        <end position="170"/>
    </location>
</feature>
<keyword evidence="4" id="KW-1185">Reference proteome</keyword>
<dbReference type="PANTHER" id="PTHR35526:SF3">
    <property type="entry name" value="ANTI-SIGMA-F FACTOR RSBW"/>
    <property type="match status" value="1"/>
</dbReference>
<organism evidence="3 4">
    <name type="scientific">Streptomyces gilvosporeus</name>
    <dbReference type="NCBI Taxonomy" id="553510"/>
    <lineage>
        <taxon>Bacteria</taxon>
        <taxon>Bacillati</taxon>
        <taxon>Actinomycetota</taxon>
        <taxon>Actinomycetes</taxon>
        <taxon>Kitasatosporales</taxon>
        <taxon>Streptomycetaceae</taxon>
        <taxon>Streptomyces</taxon>
    </lineage>
</organism>
<dbReference type="Proteomes" id="UP000192726">
    <property type="component" value="Chromosome"/>
</dbReference>
<dbReference type="InterPro" id="IPR050267">
    <property type="entry name" value="Anti-sigma-factor_SerPK"/>
</dbReference>
<dbReference type="KEGG" id="sgv:B1H19_06155"/>
<dbReference type="PANTHER" id="PTHR35526">
    <property type="entry name" value="ANTI-SIGMA-F FACTOR RSBW-RELATED"/>
    <property type="match status" value="1"/>
</dbReference>
<dbReference type="STRING" id="553510.B1H19_06155"/>
<protein>
    <recommendedName>
        <fullName evidence="2">Histidine kinase/HSP90-like ATPase domain-containing protein</fullName>
    </recommendedName>
</protein>
<dbReference type="OrthoDB" id="4327509at2"/>
<dbReference type="InterPro" id="IPR003594">
    <property type="entry name" value="HATPase_dom"/>
</dbReference>
<keyword evidence="1" id="KW-0723">Serine/threonine-protein kinase</keyword>
<reference evidence="3 4" key="1">
    <citation type="submission" date="2017-04" db="EMBL/GenBank/DDBJ databases">
        <title>Complete Genome Sequence of Streptomyces gilvosporeus F607, a Capable Producer of Natamycin.</title>
        <authorList>
            <person name="Zong G."/>
            <person name="Zhong C."/>
            <person name="Fu J."/>
            <person name="Qin R."/>
            <person name="Cao G."/>
        </authorList>
    </citation>
    <scope>NUCLEOTIDE SEQUENCE [LARGE SCALE GENOMIC DNA]</scope>
    <source>
        <strain evidence="3 4">F607</strain>
    </source>
</reference>
<dbReference type="EMBL" id="CP020569">
    <property type="protein sequence ID" value="ARF53817.1"/>
    <property type="molecule type" value="Genomic_DNA"/>
</dbReference>
<dbReference type="Pfam" id="PF13581">
    <property type="entry name" value="HATPase_c_2"/>
    <property type="match status" value="1"/>
</dbReference>
<proteinExistence type="predicted"/>
<dbReference type="InterPro" id="IPR036890">
    <property type="entry name" value="HATPase_C_sf"/>
</dbReference>
<name>A0A1V0TLL2_9ACTN</name>
<evidence type="ECO:0000259" key="2">
    <source>
        <dbReference type="Pfam" id="PF13581"/>
    </source>
</evidence>
<dbReference type="SUPFAM" id="SSF55874">
    <property type="entry name" value="ATPase domain of HSP90 chaperone/DNA topoisomerase II/histidine kinase"/>
    <property type="match status" value="1"/>
</dbReference>
<dbReference type="AlphaFoldDB" id="A0A1V0TLL2"/>